<protein>
    <recommendedName>
        <fullName evidence="3">HNH endonuclease</fullName>
    </recommendedName>
</protein>
<proteinExistence type="predicted"/>
<accession>A0ABY4FLQ4</accession>
<reference evidence="1 2" key="1">
    <citation type="submission" date="2022-04" db="EMBL/GenBank/DDBJ databases">
        <title>Leucobacter sp. isolated from rhizosphere of garlic.</title>
        <authorList>
            <person name="Won M."/>
            <person name="Lee C.-M."/>
            <person name="Woen H.-Y."/>
            <person name="Kwon S.-W."/>
        </authorList>
    </citation>
    <scope>NUCLEOTIDE SEQUENCE [LARGE SCALE GENOMIC DNA]</scope>
    <source>
        <strain evidence="1 2">H21R-40</strain>
    </source>
</reference>
<sequence length="124" mass="13420">MPKKTTAAVLERDGGLCVLRLDGCLVEASCADHRANRGHGGARSGVLDRLSNLLAACGLCNGHKEDAEGDLRADLERRGVRLRSDSTHAKTALRALVTPVIYPDGGRYYLDDFGGREEVKEQPF</sequence>
<dbReference type="RefSeq" id="WP_244727858.1">
    <property type="nucleotide sequence ID" value="NZ_CP095045.1"/>
</dbReference>
<organism evidence="1 2">
    <name type="scientific">Leucobacter allii</name>
    <dbReference type="NCBI Taxonomy" id="2932247"/>
    <lineage>
        <taxon>Bacteria</taxon>
        <taxon>Bacillati</taxon>
        <taxon>Actinomycetota</taxon>
        <taxon>Actinomycetes</taxon>
        <taxon>Micrococcales</taxon>
        <taxon>Microbacteriaceae</taxon>
        <taxon>Leucobacter</taxon>
    </lineage>
</organism>
<keyword evidence="2" id="KW-1185">Reference proteome</keyword>
<name>A0ABY4FLQ4_9MICO</name>
<evidence type="ECO:0008006" key="3">
    <source>
        <dbReference type="Google" id="ProtNLM"/>
    </source>
</evidence>
<evidence type="ECO:0000313" key="1">
    <source>
        <dbReference type="EMBL" id="UOQ57213.1"/>
    </source>
</evidence>
<dbReference type="EMBL" id="CP095045">
    <property type="protein sequence ID" value="UOQ57213.1"/>
    <property type="molecule type" value="Genomic_DNA"/>
</dbReference>
<evidence type="ECO:0000313" key="2">
    <source>
        <dbReference type="Proteomes" id="UP000831786"/>
    </source>
</evidence>
<gene>
    <name evidence="1" type="ORF">MUN78_16410</name>
</gene>
<dbReference type="Proteomes" id="UP000831786">
    <property type="component" value="Chromosome"/>
</dbReference>